<evidence type="ECO:0000313" key="2">
    <source>
        <dbReference type="Proteomes" id="UP000011864"/>
    </source>
</evidence>
<sequence length="45" mass="5228">MTLLFKSMATTLDYMASLSHRSSKSLLMLKLDVFETNLRLFLKMT</sequence>
<organism evidence="1 2">
    <name type="scientific">Paraglaciecola psychrophila 170</name>
    <dbReference type="NCBI Taxonomy" id="1129794"/>
    <lineage>
        <taxon>Bacteria</taxon>
        <taxon>Pseudomonadati</taxon>
        <taxon>Pseudomonadota</taxon>
        <taxon>Gammaproteobacteria</taxon>
        <taxon>Alteromonadales</taxon>
        <taxon>Alteromonadaceae</taxon>
        <taxon>Paraglaciecola</taxon>
    </lineage>
</organism>
<dbReference type="KEGG" id="gps:C427_4695"/>
<proteinExistence type="predicted"/>
<dbReference type="EMBL" id="CP003837">
    <property type="protein sequence ID" value="AGH46794.1"/>
    <property type="molecule type" value="Genomic_DNA"/>
</dbReference>
<evidence type="ECO:0000313" key="1">
    <source>
        <dbReference type="EMBL" id="AGH46794.1"/>
    </source>
</evidence>
<protein>
    <submittedName>
        <fullName evidence="1">Uncharacterized protein</fullName>
    </submittedName>
</protein>
<reference evidence="1 2" key="1">
    <citation type="journal article" date="2013" name="Genome Announc.">
        <title>Complete Genome Sequence of Glaciecola psychrophila Strain 170T.</title>
        <authorList>
            <person name="Yin J."/>
            <person name="Chen J."/>
            <person name="Liu G."/>
            <person name="Yu Y."/>
            <person name="Song L."/>
            <person name="Wang X."/>
            <person name="Qu X."/>
        </authorList>
    </citation>
    <scope>NUCLEOTIDE SEQUENCE [LARGE SCALE GENOMIC DNA]</scope>
    <source>
        <strain evidence="1 2">170</strain>
    </source>
</reference>
<dbReference type="HOGENOM" id="CLU_3203111_0_0_6"/>
<dbReference type="AlphaFoldDB" id="K6ZVF0"/>
<name>K6ZVF0_9ALTE</name>
<gene>
    <name evidence="1" type="ORF">C427_4695</name>
</gene>
<keyword evidence="2" id="KW-1185">Reference proteome</keyword>
<accession>K6ZVF0</accession>
<dbReference type="Proteomes" id="UP000011864">
    <property type="component" value="Chromosome"/>
</dbReference>